<dbReference type="GO" id="GO:0004034">
    <property type="term" value="F:aldose 1-epimerase activity"/>
    <property type="evidence" value="ECO:0007669"/>
    <property type="project" value="TreeGrafter"/>
</dbReference>
<keyword evidence="4" id="KW-0812">Transmembrane</keyword>
<comment type="similarity">
    <text evidence="1">Belongs to the aldose epimerase family.</text>
</comment>
<gene>
    <name evidence="6" type="primary">GALM_4</name>
    <name evidence="6" type="ORF">g.28313</name>
</gene>
<dbReference type="InterPro" id="IPR014718">
    <property type="entry name" value="GH-type_carb-bd"/>
</dbReference>
<evidence type="ECO:0000256" key="3">
    <source>
        <dbReference type="ARBA" id="ARBA00023277"/>
    </source>
</evidence>
<dbReference type="PANTHER" id="PTHR10091">
    <property type="entry name" value="ALDOSE-1-EPIMERASE"/>
    <property type="match status" value="1"/>
</dbReference>
<evidence type="ECO:0000256" key="5">
    <source>
        <dbReference type="SAM" id="SignalP"/>
    </source>
</evidence>
<evidence type="ECO:0000313" key="6">
    <source>
        <dbReference type="EMBL" id="JAT61038.1"/>
    </source>
</evidence>
<dbReference type="Pfam" id="PF01263">
    <property type="entry name" value="Aldose_epim"/>
    <property type="match status" value="1"/>
</dbReference>
<dbReference type="SUPFAM" id="SSF74650">
    <property type="entry name" value="Galactose mutarotase-like"/>
    <property type="match status" value="1"/>
</dbReference>
<dbReference type="Gene3D" id="2.70.98.10">
    <property type="match status" value="1"/>
</dbReference>
<feature type="chain" id="PRO_5008900657" evidence="5">
    <location>
        <begin position="22"/>
        <end position="481"/>
    </location>
</feature>
<keyword evidence="4" id="KW-1133">Transmembrane helix</keyword>
<dbReference type="AlphaFoldDB" id="A0A1D1Z2B8"/>
<dbReference type="PANTHER" id="PTHR10091:SF0">
    <property type="entry name" value="GALACTOSE MUTAROTASE"/>
    <property type="match status" value="1"/>
</dbReference>
<dbReference type="NCBIfam" id="NF008277">
    <property type="entry name" value="PRK11055.1"/>
    <property type="match status" value="1"/>
</dbReference>
<sequence>LSLSLCPFLYLSCLLSRTASPSLSPVSLPLCPARLLSRPASPSVPPLSLYISLPPVSLYLSPSLPSVPPHRSFHLLNSYSLLPRSTRILLLFLNRRRYLIVRVLSIVSYFFSFPTAQTAMASGMLRSFLLVVLVFGLFDYSAAILPLEYVEIKKGDFSVKCTNWGATILSVVLPDAQGNLADVVLGFDTTKTIAQYVNSTTYFGALVGRVANRVDDSTFTLKGRRYRLFPNDGKNSLHGGHRGYSKVMWNVEEKDLDGPHPYVKFHYHSFDGEQGFPGDLHVQVTYKIIGDYMLSVTMHAEPVDKATPVNLAQHTYWNLGGHDSGTILNNTVQIFASHITPVDKNLIPTGEITPVTGTPFDFRRPSTVGSRIEEAGGYDINYVLHSPTDKYGVRKAAVVKDSRSGRVLELWTNQLGVQFYTSNMLNDTVGKGGYVYGQHAALCLETQGFPDSVNHPNFPSQIVNPGETYHHYMLFKFSVHK</sequence>
<dbReference type="InterPro" id="IPR011013">
    <property type="entry name" value="Gal_mutarotase_sf_dom"/>
</dbReference>
<reference evidence="6" key="1">
    <citation type="submission" date="2015-07" db="EMBL/GenBank/DDBJ databases">
        <title>Transcriptome Assembly of Anthurium amnicola.</title>
        <authorList>
            <person name="Suzuki J."/>
        </authorList>
    </citation>
    <scope>NUCLEOTIDE SEQUENCE</scope>
</reference>
<evidence type="ECO:0000256" key="4">
    <source>
        <dbReference type="SAM" id="Phobius"/>
    </source>
</evidence>
<accession>A0A1D1Z2B8</accession>
<keyword evidence="5" id="KW-0732">Signal</keyword>
<dbReference type="GO" id="GO:0030246">
    <property type="term" value="F:carbohydrate binding"/>
    <property type="evidence" value="ECO:0007669"/>
    <property type="project" value="InterPro"/>
</dbReference>
<dbReference type="EMBL" id="GDJX01006898">
    <property type="protein sequence ID" value="JAT61038.1"/>
    <property type="molecule type" value="Transcribed_RNA"/>
</dbReference>
<dbReference type="GO" id="GO:0006006">
    <property type="term" value="P:glucose metabolic process"/>
    <property type="evidence" value="ECO:0007669"/>
    <property type="project" value="TreeGrafter"/>
</dbReference>
<dbReference type="InterPro" id="IPR047215">
    <property type="entry name" value="Galactose_mutarotase-like"/>
</dbReference>
<feature type="non-terminal residue" evidence="6">
    <location>
        <position position="1"/>
    </location>
</feature>
<evidence type="ECO:0000256" key="1">
    <source>
        <dbReference type="ARBA" id="ARBA00006206"/>
    </source>
</evidence>
<feature type="signal peptide" evidence="5">
    <location>
        <begin position="1"/>
        <end position="21"/>
    </location>
</feature>
<organism evidence="6">
    <name type="scientific">Anthurium amnicola</name>
    <dbReference type="NCBI Taxonomy" id="1678845"/>
    <lineage>
        <taxon>Eukaryota</taxon>
        <taxon>Viridiplantae</taxon>
        <taxon>Streptophyta</taxon>
        <taxon>Embryophyta</taxon>
        <taxon>Tracheophyta</taxon>
        <taxon>Spermatophyta</taxon>
        <taxon>Magnoliopsida</taxon>
        <taxon>Liliopsida</taxon>
        <taxon>Araceae</taxon>
        <taxon>Pothoideae</taxon>
        <taxon>Potheae</taxon>
        <taxon>Anthurium</taxon>
    </lineage>
</organism>
<keyword evidence="2" id="KW-0413">Isomerase</keyword>
<dbReference type="CDD" id="cd09019">
    <property type="entry name" value="galactose_mutarotase_like"/>
    <property type="match status" value="1"/>
</dbReference>
<evidence type="ECO:0000256" key="2">
    <source>
        <dbReference type="ARBA" id="ARBA00023235"/>
    </source>
</evidence>
<proteinExistence type="inferred from homology"/>
<name>A0A1D1Z2B8_9ARAE</name>
<dbReference type="GO" id="GO:0033499">
    <property type="term" value="P:galactose catabolic process via UDP-galactose, Leloir pathway"/>
    <property type="evidence" value="ECO:0007669"/>
    <property type="project" value="TreeGrafter"/>
</dbReference>
<feature type="transmembrane region" description="Helical" evidence="4">
    <location>
        <begin position="99"/>
        <end position="116"/>
    </location>
</feature>
<dbReference type="InterPro" id="IPR008183">
    <property type="entry name" value="Aldose_1/G6P_1-epimerase"/>
</dbReference>
<feature type="transmembrane region" description="Helical" evidence="4">
    <location>
        <begin position="128"/>
        <end position="150"/>
    </location>
</feature>
<keyword evidence="3" id="KW-0119">Carbohydrate metabolism</keyword>
<keyword evidence="4" id="KW-0472">Membrane</keyword>
<protein>
    <submittedName>
        <fullName evidence="6">Aldose 1-epimerase</fullName>
    </submittedName>
</protein>